<comment type="similarity">
    <text evidence="1 7 8">Belongs to the universal ribosomal protein uL3 family.</text>
</comment>
<keyword evidence="11" id="KW-1185">Reference proteome</keyword>
<organism evidence="10 11">
    <name type="scientific">Metamycoplasma auris</name>
    <dbReference type="NCBI Taxonomy" id="51363"/>
    <lineage>
        <taxon>Bacteria</taxon>
        <taxon>Bacillati</taxon>
        <taxon>Mycoplasmatota</taxon>
        <taxon>Mycoplasmoidales</taxon>
        <taxon>Metamycoplasmataceae</taxon>
        <taxon>Metamycoplasma</taxon>
    </lineage>
</organism>
<dbReference type="GO" id="GO:0022625">
    <property type="term" value="C:cytosolic large ribosomal subunit"/>
    <property type="evidence" value="ECO:0007669"/>
    <property type="project" value="TreeGrafter"/>
</dbReference>
<evidence type="ECO:0000313" key="11">
    <source>
        <dbReference type="Proteomes" id="UP000249646"/>
    </source>
</evidence>
<evidence type="ECO:0000256" key="4">
    <source>
        <dbReference type="ARBA" id="ARBA00022980"/>
    </source>
</evidence>
<evidence type="ECO:0000256" key="7">
    <source>
        <dbReference type="HAMAP-Rule" id="MF_01325"/>
    </source>
</evidence>
<evidence type="ECO:0000256" key="3">
    <source>
        <dbReference type="ARBA" id="ARBA00022884"/>
    </source>
</evidence>
<dbReference type="InterPro" id="IPR009000">
    <property type="entry name" value="Transl_B-barrel_sf"/>
</dbReference>
<dbReference type="InterPro" id="IPR000597">
    <property type="entry name" value="Ribosomal_uL3"/>
</dbReference>
<dbReference type="Gene3D" id="2.40.30.10">
    <property type="entry name" value="Translation factors"/>
    <property type="match status" value="1"/>
</dbReference>
<comment type="subunit">
    <text evidence="7 9">Part of the 50S ribosomal subunit. Forms a cluster with proteins L14 and L19.</text>
</comment>
<dbReference type="PANTHER" id="PTHR11229:SF16">
    <property type="entry name" value="LARGE RIBOSOMAL SUBUNIT PROTEIN UL3C"/>
    <property type="match status" value="1"/>
</dbReference>
<dbReference type="EMBL" id="QKUB01000001">
    <property type="protein sequence ID" value="PZW01607.1"/>
    <property type="molecule type" value="Genomic_DNA"/>
</dbReference>
<proteinExistence type="inferred from homology"/>
<dbReference type="InterPro" id="IPR019926">
    <property type="entry name" value="Ribosomal_uL3_CS"/>
</dbReference>
<comment type="caution">
    <text evidence="10">The sequence shown here is derived from an EMBL/GenBank/DDBJ whole genome shotgun (WGS) entry which is preliminary data.</text>
</comment>
<dbReference type="NCBIfam" id="TIGR03625">
    <property type="entry name" value="L3_bact"/>
    <property type="match status" value="1"/>
</dbReference>
<dbReference type="FunFam" id="2.40.30.10:FF:000004">
    <property type="entry name" value="50S ribosomal protein L3"/>
    <property type="match status" value="1"/>
</dbReference>
<name>A0A2W7G5S3_9BACT</name>
<keyword evidence="3 7" id="KW-0694">RNA-binding</keyword>
<dbReference type="AlphaFoldDB" id="A0A2W7G5S3"/>
<keyword evidence="2 7" id="KW-0699">rRNA-binding</keyword>
<dbReference type="Proteomes" id="UP000249646">
    <property type="component" value="Unassembled WGS sequence"/>
</dbReference>
<accession>A0A2W7G5S3</accession>
<keyword evidence="4 7" id="KW-0689">Ribosomal protein</keyword>
<dbReference type="GO" id="GO:0019843">
    <property type="term" value="F:rRNA binding"/>
    <property type="evidence" value="ECO:0007669"/>
    <property type="project" value="UniProtKB-UniRule"/>
</dbReference>
<dbReference type="GO" id="GO:0006412">
    <property type="term" value="P:translation"/>
    <property type="evidence" value="ECO:0007669"/>
    <property type="project" value="UniProtKB-UniRule"/>
</dbReference>
<reference evidence="10 11" key="1">
    <citation type="submission" date="2018-06" db="EMBL/GenBank/DDBJ databases">
        <title>Genomic Encyclopedia of Archaeal and Bacterial Type Strains, Phase II (KMG-II): from individual species to whole genera.</title>
        <authorList>
            <person name="Goeker M."/>
        </authorList>
    </citation>
    <scope>NUCLEOTIDE SEQUENCE [LARGE SCALE GENOMIC DNA]</scope>
    <source>
        <strain evidence="10 11">ATCC 51348</strain>
    </source>
</reference>
<dbReference type="InterPro" id="IPR019927">
    <property type="entry name" value="Ribosomal_uL3_bac/org-type"/>
</dbReference>
<dbReference type="OrthoDB" id="9806135at2"/>
<sequence length="273" mass="29713">MKGILGRKVGMTQLFTAEGKLIPVTVVEVKPNVVTKVLSLEKNGYIATQLSLEDKKKSRIKKPEINYFKQANTTPKQFIKEIRNMSGYDLGATIDASIFEGGDVVDVTAISKGKGFAGTIKRWNQHIGPKSHGGGGGSKPIRQTGSIGDISGNKVWKGMTMPGHLGAEQVTIQNLEIVKSDAENNLLLIKGSTPGAKGALLVIKNAKKSIQKKPEIQLVNLKEALAKNEIFDQAKKYNLELKMEMSLKEMKAALDEAIAKEAKEKEENVEGDK</sequence>
<protein>
    <recommendedName>
        <fullName evidence="6 7">Large ribosomal subunit protein uL3</fullName>
    </recommendedName>
</protein>
<dbReference type="PROSITE" id="PS00474">
    <property type="entry name" value="RIBOSOMAL_L3"/>
    <property type="match status" value="1"/>
</dbReference>
<evidence type="ECO:0000313" key="10">
    <source>
        <dbReference type="EMBL" id="PZW01607.1"/>
    </source>
</evidence>
<dbReference type="PANTHER" id="PTHR11229">
    <property type="entry name" value="50S RIBOSOMAL PROTEIN L3"/>
    <property type="match status" value="1"/>
</dbReference>
<evidence type="ECO:0000256" key="5">
    <source>
        <dbReference type="ARBA" id="ARBA00023274"/>
    </source>
</evidence>
<evidence type="ECO:0000256" key="8">
    <source>
        <dbReference type="RuleBase" id="RU003905"/>
    </source>
</evidence>
<evidence type="ECO:0000256" key="6">
    <source>
        <dbReference type="ARBA" id="ARBA00035243"/>
    </source>
</evidence>
<dbReference type="SUPFAM" id="SSF50447">
    <property type="entry name" value="Translation proteins"/>
    <property type="match status" value="1"/>
</dbReference>
<dbReference type="RefSeq" id="WP_111518077.1">
    <property type="nucleotide sequence ID" value="NZ_QKUB01000001.1"/>
</dbReference>
<evidence type="ECO:0000256" key="1">
    <source>
        <dbReference type="ARBA" id="ARBA00006540"/>
    </source>
</evidence>
<dbReference type="Pfam" id="PF00297">
    <property type="entry name" value="Ribosomal_L3"/>
    <property type="match status" value="1"/>
</dbReference>
<evidence type="ECO:0000256" key="2">
    <source>
        <dbReference type="ARBA" id="ARBA00022730"/>
    </source>
</evidence>
<gene>
    <name evidence="7" type="primary">rplC</name>
    <name evidence="10" type="ORF">BCF89_101139</name>
</gene>
<dbReference type="GO" id="GO:0003735">
    <property type="term" value="F:structural constituent of ribosome"/>
    <property type="evidence" value="ECO:0007669"/>
    <property type="project" value="UniProtKB-UniRule"/>
</dbReference>
<evidence type="ECO:0000256" key="9">
    <source>
        <dbReference type="RuleBase" id="RU003906"/>
    </source>
</evidence>
<comment type="function">
    <text evidence="7 9">One of the primary rRNA binding proteins, it binds directly near the 3'-end of the 23S rRNA, where it nucleates assembly of the 50S subunit.</text>
</comment>
<keyword evidence="5 7" id="KW-0687">Ribonucleoprotein</keyword>
<dbReference type="Gene3D" id="3.30.160.810">
    <property type="match status" value="1"/>
</dbReference>
<dbReference type="HAMAP" id="MF_01325_B">
    <property type="entry name" value="Ribosomal_uL3_B"/>
    <property type="match status" value="1"/>
</dbReference>